<dbReference type="Proteomes" id="UP000059680">
    <property type="component" value="Chromosome 4"/>
</dbReference>
<reference evidence="1 2" key="3">
    <citation type="journal article" date="2013" name="Rice">
        <title>Improvement of the Oryza sativa Nipponbare reference genome using next generation sequence and optical map data.</title>
        <authorList>
            <person name="Kawahara Y."/>
            <person name="de la Bastide M."/>
            <person name="Hamilton J.P."/>
            <person name="Kanamori H."/>
            <person name="McCombie W.R."/>
            <person name="Ouyang S."/>
            <person name="Schwartz D.C."/>
            <person name="Tanaka T."/>
            <person name="Wu J."/>
            <person name="Zhou S."/>
            <person name="Childs K.L."/>
            <person name="Davidson R.M."/>
            <person name="Lin H."/>
            <person name="Quesada-Ocampo L."/>
            <person name="Vaillancourt B."/>
            <person name="Sakai H."/>
            <person name="Lee S.S."/>
            <person name="Kim J."/>
            <person name="Numa H."/>
            <person name="Itoh T."/>
            <person name="Buell C.R."/>
            <person name="Matsumoto T."/>
        </authorList>
    </citation>
    <scope>NUCLEOTIDE SEQUENCE [LARGE SCALE GENOMIC DNA]</scope>
    <source>
        <strain evidence="2">cv. Nipponbare</strain>
    </source>
</reference>
<dbReference type="Gramene" id="Os04t0194433-01">
    <property type="protein sequence ID" value="Os04t0194433-01"/>
    <property type="gene ID" value="Os04g0194433"/>
</dbReference>
<evidence type="ECO:0000313" key="2">
    <source>
        <dbReference type="Proteomes" id="UP000059680"/>
    </source>
</evidence>
<gene>
    <name evidence="1" type="ordered locus">Os04g0194433</name>
    <name evidence="1" type="ORF">OSNPB_040194433</name>
</gene>
<proteinExistence type="predicted"/>
<dbReference type="PaxDb" id="39947-A0A0P0W761"/>
<reference evidence="2" key="1">
    <citation type="journal article" date="2005" name="Nature">
        <title>The map-based sequence of the rice genome.</title>
        <authorList>
            <consortium name="International rice genome sequencing project (IRGSP)"/>
            <person name="Matsumoto T."/>
            <person name="Wu J."/>
            <person name="Kanamori H."/>
            <person name="Katayose Y."/>
            <person name="Fujisawa M."/>
            <person name="Namiki N."/>
            <person name="Mizuno H."/>
            <person name="Yamamoto K."/>
            <person name="Antonio B.A."/>
            <person name="Baba T."/>
            <person name="Sakata K."/>
            <person name="Nagamura Y."/>
            <person name="Aoki H."/>
            <person name="Arikawa K."/>
            <person name="Arita K."/>
            <person name="Bito T."/>
            <person name="Chiden Y."/>
            <person name="Fujitsuka N."/>
            <person name="Fukunaka R."/>
            <person name="Hamada M."/>
            <person name="Harada C."/>
            <person name="Hayashi A."/>
            <person name="Hijishita S."/>
            <person name="Honda M."/>
            <person name="Hosokawa S."/>
            <person name="Ichikawa Y."/>
            <person name="Idonuma A."/>
            <person name="Iijima M."/>
            <person name="Ikeda M."/>
            <person name="Ikeno M."/>
            <person name="Ito K."/>
            <person name="Ito S."/>
            <person name="Ito T."/>
            <person name="Ito Y."/>
            <person name="Ito Y."/>
            <person name="Iwabuchi A."/>
            <person name="Kamiya K."/>
            <person name="Karasawa W."/>
            <person name="Kurita K."/>
            <person name="Katagiri S."/>
            <person name="Kikuta A."/>
            <person name="Kobayashi H."/>
            <person name="Kobayashi N."/>
            <person name="Machita K."/>
            <person name="Maehara T."/>
            <person name="Masukawa M."/>
            <person name="Mizubayashi T."/>
            <person name="Mukai Y."/>
            <person name="Nagasaki H."/>
            <person name="Nagata Y."/>
            <person name="Naito S."/>
            <person name="Nakashima M."/>
            <person name="Nakama Y."/>
            <person name="Nakamichi Y."/>
            <person name="Nakamura M."/>
            <person name="Meguro A."/>
            <person name="Negishi M."/>
            <person name="Ohta I."/>
            <person name="Ohta T."/>
            <person name="Okamoto M."/>
            <person name="Ono N."/>
            <person name="Saji S."/>
            <person name="Sakaguchi M."/>
            <person name="Sakai K."/>
            <person name="Shibata M."/>
            <person name="Shimokawa T."/>
            <person name="Song J."/>
            <person name="Takazaki Y."/>
            <person name="Terasawa K."/>
            <person name="Tsugane M."/>
            <person name="Tsuji K."/>
            <person name="Ueda S."/>
            <person name="Waki K."/>
            <person name="Yamagata H."/>
            <person name="Yamamoto M."/>
            <person name="Yamamoto S."/>
            <person name="Yamane H."/>
            <person name="Yoshiki S."/>
            <person name="Yoshihara R."/>
            <person name="Yukawa K."/>
            <person name="Zhong H."/>
            <person name="Yano M."/>
            <person name="Yuan Q."/>
            <person name="Ouyang S."/>
            <person name="Liu J."/>
            <person name="Jones K.M."/>
            <person name="Gansberger K."/>
            <person name="Moffat K."/>
            <person name="Hill J."/>
            <person name="Bera J."/>
            <person name="Fadrosh D."/>
            <person name="Jin S."/>
            <person name="Johri S."/>
            <person name="Kim M."/>
            <person name="Overton L."/>
            <person name="Reardon M."/>
            <person name="Tsitrin T."/>
            <person name="Vuong H."/>
            <person name="Weaver B."/>
            <person name="Ciecko A."/>
            <person name="Tallon L."/>
            <person name="Jackson J."/>
            <person name="Pai G."/>
            <person name="Aken S.V."/>
            <person name="Utterback T."/>
            <person name="Reidmuller S."/>
            <person name="Feldblyum T."/>
            <person name="Hsiao J."/>
            <person name="Zismann V."/>
            <person name="Iobst S."/>
            <person name="de Vazeille A.R."/>
            <person name="Buell C.R."/>
            <person name="Ying K."/>
            <person name="Li Y."/>
            <person name="Lu T."/>
            <person name="Huang Y."/>
            <person name="Zhao Q."/>
            <person name="Feng Q."/>
            <person name="Zhang L."/>
            <person name="Zhu J."/>
            <person name="Weng Q."/>
            <person name="Mu J."/>
            <person name="Lu Y."/>
            <person name="Fan D."/>
            <person name="Liu Y."/>
            <person name="Guan J."/>
            <person name="Zhang Y."/>
            <person name="Yu S."/>
            <person name="Liu X."/>
            <person name="Zhang Y."/>
            <person name="Hong G."/>
            <person name="Han B."/>
            <person name="Choisne N."/>
            <person name="Demange N."/>
            <person name="Orjeda G."/>
            <person name="Samain S."/>
            <person name="Cattolico L."/>
            <person name="Pelletier E."/>
            <person name="Couloux A."/>
            <person name="Segurens B."/>
            <person name="Wincker P."/>
            <person name="D'Hont A."/>
            <person name="Scarpelli C."/>
            <person name="Weissenbach J."/>
            <person name="Salanoubat M."/>
            <person name="Quetier F."/>
            <person name="Yu Y."/>
            <person name="Kim H.R."/>
            <person name="Rambo T."/>
            <person name="Currie J."/>
            <person name="Collura K."/>
            <person name="Luo M."/>
            <person name="Yang T."/>
            <person name="Ammiraju J.S.S."/>
            <person name="Engler F."/>
            <person name="Soderlund C."/>
            <person name="Wing R.A."/>
            <person name="Palmer L.E."/>
            <person name="de la Bastide M."/>
            <person name="Spiegel L."/>
            <person name="Nascimento L."/>
            <person name="Zutavern T."/>
            <person name="O'Shaughnessy A."/>
            <person name="Dike S."/>
            <person name="Dedhia N."/>
            <person name="Preston R."/>
            <person name="Balija V."/>
            <person name="McCombie W.R."/>
            <person name="Chow T."/>
            <person name="Chen H."/>
            <person name="Chung M."/>
            <person name="Chen C."/>
            <person name="Shaw J."/>
            <person name="Wu H."/>
            <person name="Hsiao K."/>
            <person name="Chao Y."/>
            <person name="Chu M."/>
            <person name="Cheng C."/>
            <person name="Hour A."/>
            <person name="Lee P."/>
            <person name="Lin S."/>
            <person name="Lin Y."/>
            <person name="Liou J."/>
            <person name="Liu S."/>
            <person name="Hsing Y."/>
            <person name="Raghuvanshi S."/>
            <person name="Mohanty A."/>
            <person name="Bharti A.K."/>
            <person name="Gaur A."/>
            <person name="Gupta V."/>
            <person name="Kumar D."/>
            <person name="Ravi V."/>
            <person name="Vij S."/>
            <person name="Kapur A."/>
            <person name="Khurana P."/>
            <person name="Khurana P."/>
            <person name="Khurana J.P."/>
            <person name="Tyagi A.K."/>
            <person name="Gaikwad K."/>
            <person name="Singh A."/>
            <person name="Dalal V."/>
            <person name="Srivastava S."/>
            <person name="Dixit A."/>
            <person name="Pal A.K."/>
            <person name="Ghazi I.A."/>
            <person name="Yadav M."/>
            <person name="Pandit A."/>
            <person name="Bhargava A."/>
            <person name="Sureshbabu K."/>
            <person name="Batra K."/>
            <person name="Sharma T.R."/>
            <person name="Mohapatra T."/>
            <person name="Singh N.K."/>
            <person name="Messing J."/>
            <person name="Nelson A.B."/>
            <person name="Fuks G."/>
            <person name="Kavchok S."/>
            <person name="Keizer G."/>
            <person name="Linton E."/>
            <person name="Llaca V."/>
            <person name="Song R."/>
            <person name="Tanyolac B."/>
            <person name="Young S."/>
            <person name="Ho-Il K."/>
            <person name="Hahn J.H."/>
            <person name="Sangsakoo G."/>
            <person name="Vanavichit A."/>
            <person name="de Mattos Luiz.A.T."/>
            <person name="Zimmer P.D."/>
            <person name="Malone G."/>
            <person name="Dellagostin O."/>
            <person name="de Oliveira A.C."/>
            <person name="Bevan M."/>
            <person name="Bancroft I."/>
            <person name="Minx P."/>
            <person name="Cordum H."/>
            <person name="Wilson R."/>
            <person name="Cheng Z."/>
            <person name="Jin W."/>
            <person name="Jiang J."/>
            <person name="Leong S.A."/>
            <person name="Iwama H."/>
            <person name="Gojobori T."/>
            <person name="Itoh T."/>
            <person name="Niimura Y."/>
            <person name="Fujii Y."/>
            <person name="Habara T."/>
            <person name="Sakai H."/>
            <person name="Sato Y."/>
            <person name="Wilson G."/>
            <person name="Kumar K."/>
            <person name="McCouch S."/>
            <person name="Juretic N."/>
            <person name="Hoen D."/>
            <person name="Wright S."/>
            <person name="Bruskiewich R."/>
            <person name="Bureau T."/>
            <person name="Miyao A."/>
            <person name="Hirochika H."/>
            <person name="Nishikawa T."/>
            <person name="Kadowaki K."/>
            <person name="Sugiura M."/>
            <person name="Burr B."/>
            <person name="Sasaki T."/>
        </authorList>
    </citation>
    <scope>NUCLEOTIDE SEQUENCE [LARGE SCALE GENOMIC DNA]</scope>
    <source>
        <strain evidence="2">cv. Nipponbare</strain>
    </source>
</reference>
<organism evidence="1 2">
    <name type="scientific">Oryza sativa subsp. japonica</name>
    <name type="common">Rice</name>
    <dbReference type="NCBI Taxonomy" id="39947"/>
    <lineage>
        <taxon>Eukaryota</taxon>
        <taxon>Viridiplantae</taxon>
        <taxon>Streptophyta</taxon>
        <taxon>Embryophyta</taxon>
        <taxon>Tracheophyta</taxon>
        <taxon>Spermatophyta</taxon>
        <taxon>Magnoliopsida</taxon>
        <taxon>Liliopsida</taxon>
        <taxon>Poales</taxon>
        <taxon>Poaceae</taxon>
        <taxon>BOP clade</taxon>
        <taxon>Oryzoideae</taxon>
        <taxon>Oryzeae</taxon>
        <taxon>Oryzinae</taxon>
        <taxon>Oryza</taxon>
        <taxon>Oryza sativa</taxon>
    </lineage>
</organism>
<keyword evidence="2" id="KW-1185">Reference proteome</keyword>
<dbReference type="InParanoid" id="A0A0P0W761"/>
<protein>
    <submittedName>
        <fullName evidence="1">Os04g0194433 protein</fullName>
    </submittedName>
</protein>
<dbReference type="AlphaFoldDB" id="A0A0P0W761"/>
<evidence type="ECO:0000313" key="1">
    <source>
        <dbReference type="EMBL" id="BAS88035.1"/>
    </source>
</evidence>
<name>A0A0P0W761_ORYSJ</name>
<reference evidence="1 2" key="2">
    <citation type="journal article" date="2013" name="Plant Cell Physiol.">
        <title>Rice Annotation Project Database (RAP-DB): an integrative and interactive database for rice genomics.</title>
        <authorList>
            <person name="Sakai H."/>
            <person name="Lee S.S."/>
            <person name="Tanaka T."/>
            <person name="Numa H."/>
            <person name="Kim J."/>
            <person name="Kawahara Y."/>
            <person name="Wakimoto H."/>
            <person name="Yang C.C."/>
            <person name="Iwamoto M."/>
            <person name="Abe T."/>
            <person name="Yamada Y."/>
            <person name="Muto A."/>
            <person name="Inokuchi H."/>
            <person name="Ikemura T."/>
            <person name="Matsumoto T."/>
            <person name="Sasaki T."/>
            <person name="Itoh T."/>
        </authorList>
    </citation>
    <scope>NUCLEOTIDE SEQUENCE [LARGE SCALE GENOMIC DNA]</scope>
    <source>
        <strain evidence="2">cv. Nipponbare</strain>
    </source>
</reference>
<dbReference type="FunCoup" id="A0A0P0W761">
    <property type="interactions" value="5"/>
</dbReference>
<accession>A0A0P0W761</accession>
<sequence length="367" mass="39990">MAHHPRRPPAAEVHRLEPDVPPARHVECVVPEQRAHQLPLHARRRPVHGDTAVLELSRDQLLGSPDQLHHVVGVAVRHLAARRGDHLGGDAVAVVAVLGADVLVHVGREDERRGRVGVGVAGDQDRARAAAPQHGGHRLEHGARLAAGACDVADVVERRLDASDHARRDGDVEVRELLALLRQHRLLHGGDQRRELREGVVAAAHRQDGRPRQPPRELADGTQELSYALAVGDDVVPRHADDEPAAGELRHLHEQQRVGLGLSRRRVRHGELLQQRRERRVEQLDVVESAARRRGDERHALAGAGDTELVAAAVGRSGDDESAGDGVVVDQSLGQCPLDRHGRLDDAIVEDVERREEVGTNGFVEGG</sequence>
<dbReference type="EMBL" id="AP014960">
    <property type="protein sequence ID" value="BAS88035.1"/>
    <property type="molecule type" value="Genomic_DNA"/>
</dbReference>